<comment type="caution">
    <text evidence="1">The sequence shown here is derived from an EMBL/GenBank/DDBJ whole genome shotgun (WGS) entry which is preliminary data.</text>
</comment>
<dbReference type="RefSeq" id="WP_043376187.1">
    <property type="nucleotide sequence ID" value="NZ_BMTT01000012.1"/>
</dbReference>
<dbReference type="EMBL" id="JNFQ01000001">
    <property type="protein sequence ID" value="KFG77138.1"/>
    <property type="molecule type" value="Genomic_DNA"/>
</dbReference>
<protein>
    <recommendedName>
        <fullName evidence="3">DUF5133 domain-containing protein</fullName>
    </recommendedName>
</protein>
<accession>A0A086N7M0</accession>
<dbReference type="Proteomes" id="UP000029095">
    <property type="component" value="Unassembled WGS sequence"/>
</dbReference>
<keyword evidence="2" id="KW-1185">Reference proteome</keyword>
<name>A0A086N7M0_9ACTN</name>
<dbReference type="STRING" id="1915400.FM21_14135"/>
<evidence type="ECO:0000313" key="1">
    <source>
        <dbReference type="EMBL" id="KFG77138.1"/>
    </source>
</evidence>
<sequence length="77" mass="8167">MLMPHPAVLRGLLDEYEATALHEPADDTGGPGPRTRDLAYTLCVSTGTRDVRHALAVARRQLAARPVPAPEPAVAAD</sequence>
<organism evidence="1 2">
    <name type="scientific">Streptomyces mutabilis</name>
    <dbReference type="NCBI Taxonomy" id="67332"/>
    <lineage>
        <taxon>Bacteria</taxon>
        <taxon>Bacillati</taxon>
        <taxon>Actinomycetota</taxon>
        <taxon>Actinomycetes</taxon>
        <taxon>Kitasatosporales</taxon>
        <taxon>Streptomycetaceae</taxon>
        <taxon>Streptomyces</taxon>
    </lineage>
</organism>
<proteinExistence type="predicted"/>
<evidence type="ECO:0000313" key="2">
    <source>
        <dbReference type="Proteomes" id="UP000029095"/>
    </source>
</evidence>
<evidence type="ECO:0008006" key="3">
    <source>
        <dbReference type="Google" id="ProtNLM"/>
    </source>
</evidence>
<dbReference type="AlphaFoldDB" id="A0A086N7M0"/>
<gene>
    <name evidence="1" type="ORF">FM21_14135</name>
</gene>
<reference evidence="1 2" key="1">
    <citation type="submission" date="2014-05" db="EMBL/GenBank/DDBJ databases">
        <title>Complete genome sequence of the Streptomyces mutabilis TRM45540.</title>
        <authorList>
            <person name="Luo X."/>
            <person name="Zhang L."/>
        </authorList>
    </citation>
    <scope>NUCLEOTIDE SEQUENCE [LARGE SCALE GENOMIC DNA]</scope>
    <source>
        <strain evidence="1 2">TRM45540</strain>
    </source>
</reference>
<dbReference type="HOGENOM" id="CLU_160058_2_1_11"/>
<dbReference type="InterPro" id="IPR033457">
    <property type="entry name" value="DUF5133"/>
</dbReference>
<dbReference type="Pfam" id="PF17196">
    <property type="entry name" value="DUF5133"/>
    <property type="match status" value="1"/>
</dbReference>